<gene>
    <name evidence="2" type="ORF">BB559_003751</name>
</gene>
<feature type="compositionally biased region" description="Polar residues" evidence="1">
    <location>
        <begin position="1"/>
        <end position="13"/>
    </location>
</feature>
<accession>A0A2T9YJ44</accession>
<keyword evidence="3" id="KW-1185">Reference proteome</keyword>
<feature type="compositionally biased region" description="Low complexity" evidence="1">
    <location>
        <begin position="21"/>
        <end position="31"/>
    </location>
</feature>
<feature type="region of interest" description="Disordered" evidence="1">
    <location>
        <begin position="1"/>
        <end position="31"/>
    </location>
</feature>
<evidence type="ECO:0000313" key="3">
    <source>
        <dbReference type="Proteomes" id="UP000245699"/>
    </source>
</evidence>
<comment type="caution">
    <text evidence="2">The sequence shown here is derived from an EMBL/GenBank/DDBJ whole genome shotgun (WGS) entry which is preliminary data.</text>
</comment>
<dbReference type="AlphaFoldDB" id="A0A2T9YJ44"/>
<protein>
    <submittedName>
        <fullName evidence="2">Uncharacterized protein</fullName>
    </submittedName>
</protein>
<sequence>MRQGNHNMLYKNNTKMEHKSSNSTKHTSWSSEASTIKQTSFIEEINAYLKAQNRLKFHNQVFIPSPKKQLEMNFAKIESLANRMSRMAYDKQRFTIVKSKLVAN</sequence>
<organism evidence="2 3">
    <name type="scientific">Furculomyces boomerangus</name>
    <dbReference type="NCBI Taxonomy" id="61424"/>
    <lineage>
        <taxon>Eukaryota</taxon>
        <taxon>Fungi</taxon>
        <taxon>Fungi incertae sedis</taxon>
        <taxon>Zoopagomycota</taxon>
        <taxon>Kickxellomycotina</taxon>
        <taxon>Harpellomycetes</taxon>
        <taxon>Harpellales</taxon>
        <taxon>Harpellaceae</taxon>
        <taxon>Furculomyces</taxon>
    </lineage>
</organism>
<dbReference type="Proteomes" id="UP000245699">
    <property type="component" value="Unassembled WGS sequence"/>
</dbReference>
<evidence type="ECO:0000313" key="2">
    <source>
        <dbReference type="EMBL" id="PVU92357.1"/>
    </source>
</evidence>
<proteinExistence type="predicted"/>
<reference evidence="2 3" key="1">
    <citation type="journal article" date="2018" name="MBio">
        <title>Comparative Genomics Reveals the Core Gene Toolbox for the Fungus-Insect Symbiosis.</title>
        <authorList>
            <person name="Wang Y."/>
            <person name="Stata M."/>
            <person name="Wang W."/>
            <person name="Stajich J.E."/>
            <person name="White M.M."/>
            <person name="Moncalvo J.M."/>
        </authorList>
    </citation>
    <scope>NUCLEOTIDE SEQUENCE [LARGE SCALE GENOMIC DNA]</scope>
    <source>
        <strain evidence="2 3">AUS-77-4</strain>
    </source>
</reference>
<dbReference type="EMBL" id="MBFT01000372">
    <property type="protein sequence ID" value="PVU92357.1"/>
    <property type="molecule type" value="Genomic_DNA"/>
</dbReference>
<evidence type="ECO:0000256" key="1">
    <source>
        <dbReference type="SAM" id="MobiDB-lite"/>
    </source>
</evidence>
<name>A0A2T9YJ44_9FUNG</name>